<proteinExistence type="predicted"/>
<comment type="caution">
    <text evidence="1">The sequence shown here is derived from an EMBL/GenBank/DDBJ whole genome shotgun (WGS) entry which is preliminary data.</text>
</comment>
<dbReference type="Proteomes" id="UP000075502">
    <property type="component" value="Unassembled WGS sequence"/>
</dbReference>
<evidence type="ECO:0000313" key="1">
    <source>
        <dbReference type="EMBL" id="KYG08056.1"/>
    </source>
</evidence>
<dbReference type="EMBL" id="JEME01001109">
    <property type="protein sequence ID" value="KYG08056.1"/>
    <property type="molecule type" value="Genomic_DNA"/>
</dbReference>
<protein>
    <submittedName>
        <fullName evidence="1">Uncharacterized protein</fullName>
    </submittedName>
</protein>
<gene>
    <name evidence="1" type="ORF">BE21_25780</name>
</gene>
<sequence>MPRGMTTGCAWRGRCWASWRPTPATAGHWERAAAAWRHVAETQGRTYQTALTWKQREHHLDLVSRVYTELAYALAGVGELRLAAAALERGRARWASSWRPAEPCCTRPT</sequence>
<organism evidence="1 2">
    <name type="scientific">Sorangium cellulosum</name>
    <name type="common">Polyangium cellulosum</name>
    <dbReference type="NCBI Taxonomy" id="56"/>
    <lineage>
        <taxon>Bacteria</taxon>
        <taxon>Pseudomonadati</taxon>
        <taxon>Myxococcota</taxon>
        <taxon>Polyangia</taxon>
        <taxon>Polyangiales</taxon>
        <taxon>Polyangiaceae</taxon>
        <taxon>Sorangium</taxon>
    </lineage>
</organism>
<accession>A0A150TTU1</accession>
<name>A0A150TTU1_SORCE</name>
<reference evidence="1 2" key="1">
    <citation type="submission" date="2014-02" db="EMBL/GenBank/DDBJ databases">
        <title>The small core and large imbalanced accessory genome model reveals a collaborative survival strategy of Sorangium cellulosum strains in nature.</title>
        <authorList>
            <person name="Han K."/>
            <person name="Peng R."/>
            <person name="Blom J."/>
            <person name="Li Y.-Z."/>
        </authorList>
    </citation>
    <scope>NUCLEOTIDE SEQUENCE [LARGE SCALE GENOMIC DNA]</scope>
    <source>
        <strain evidence="1 2">So0007-03</strain>
    </source>
</reference>
<evidence type="ECO:0000313" key="2">
    <source>
        <dbReference type="Proteomes" id="UP000075502"/>
    </source>
</evidence>
<dbReference type="AlphaFoldDB" id="A0A150TTU1"/>